<dbReference type="NCBIfam" id="TIGR02481">
    <property type="entry name" value="hemeryth_dom"/>
    <property type="match status" value="1"/>
</dbReference>
<comment type="caution">
    <text evidence="5">The sequence shown here is derived from an EMBL/GenBank/DDBJ whole genome shotgun (WGS) entry which is preliminary data.</text>
</comment>
<reference evidence="5 6" key="1">
    <citation type="submission" date="2019-03" db="EMBL/GenBank/DDBJ databases">
        <title>Genomic Encyclopedia of Type Strains, Phase IV (KMG-IV): sequencing the most valuable type-strain genomes for metagenomic binning, comparative biology and taxonomic classification.</title>
        <authorList>
            <person name="Goeker M."/>
        </authorList>
    </citation>
    <scope>NUCLEOTIDE SEQUENCE [LARGE SCALE GENOMIC DNA]</scope>
    <source>
        <strain evidence="5 6">LX-B</strain>
    </source>
</reference>
<keyword evidence="6" id="KW-1185">Reference proteome</keyword>
<dbReference type="Gene3D" id="1.20.120.50">
    <property type="entry name" value="Hemerythrin-like"/>
    <property type="match status" value="1"/>
</dbReference>
<organism evidence="5 6">
    <name type="scientific">Hydrogenispora ethanolica</name>
    <dbReference type="NCBI Taxonomy" id="1082276"/>
    <lineage>
        <taxon>Bacteria</taxon>
        <taxon>Bacillati</taxon>
        <taxon>Bacillota</taxon>
        <taxon>Hydrogenispora</taxon>
    </lineage>
</organism>
<dbReference type="PANTHER" id="PTHR37164:SF1">
    <property type="entry name" value="BACTERIOHEMERYTHRIN"/>
    <property type="match status" value="1"/>
</dbReference>
<evidence type="ECO:0000256" key="2">
    <source>
        <dbReference type="ARBA" id="ARBA00022723"/>
    </source>
</evidence>
<dbReference type="InterPro" id="IPR035938">
    <property type="entry name" value="Hemerythrin-like_sf"/>
</dbReference>
<name>A0A4R1R1N4_HYDET</name>
<keyword evidence="3" id="KW-0408">Iron</keyword>
<sequence>MAIQWTPNLAVGVTQIDDQHKELYRRIDQLLEACNQGKGRQVIGEALAFLEEYVITHFRDEEALMQRYTYPAPKYNEQKTQHTFFIKKIAELKATFEKEGPGLNIIILTNRTVVEWLNGHIRNVDTQLGTFLKDKL</sequence>
<evidence type="ECO:0000313" key="6">
    <source>
        <dbReference type="Proteomes" id="UP000295008"/>
    </source>
</evidence>
<dbReference type="InterPro" id="IPR012312">
    <property type="entry name" value="Hemerythrin-like"/>
</dbReference>
<dbReference type="AlphaFoldDB" id="A0A4R1R1N4"/>
<dbReference type="CDD" id="cd12107">
    <property type="entry name" value="Hemerythrin"/>
    <property type="match status" value="1"/>
</dbReference>
<evidence type="ECO:0000256" key="1">
    <source>
        <dbReference type="ARBA" id="ARBA00010587"/>
    </source>
</evidence>
<evidence type="ECO:0000259" key="4">
    <source>
        <dbReference type="Pfam" id="PF01814"/>
    </source>
</evidence>
<dbReference type="Proteomes" id="UP000295008">
    <property type="component" value="Unassembled WGS sequence"/>
</dbReference>
<comment type="similarity">
    <text evidence="1">Belongs to the hemerythrin family.</text>
</comment>
<proteinExistence type="inferred from homology"/>
<dbReference type="RefSeq" id="WP_132016585.1">
    <property type="nucleotide sequence ID" value="NZ_SLUN01000039.1"/>
</dbReference>
<dbReference type="InterPro" id="IPR050669">
    <property type="entry name" value="Hemerythrin"/>
</dbReference>
<dbReference type="OrthoDB" id="9797092at2"/>
<gene>
    <name evidence="5" type="ORF">EDC14_103920</name>
</gene>
<dbReference type="Pfam" id="PF01814">
    <property type="entry name" value="Hemerythrin"/>
    <property type="match status" value="1"/>
</dbReference>
<dbReference type="PANTHER" id="PTHR37164">
    <property type="entry name" value="BACTERIOHEMERYTHRIN"/>
    <property type="match status" value="1"/>
</dbReference>
<dbReference type="EMBL" id="SLUN01000039">
    <property type="protein sequence ID" value="TCL59241.1"/>
    <property type="molecule type" value="Genomic_DNA"/>
</dbReference>
<accession>A0A4R1R1N4</accession>
<dbReference type="GO" id="GO:0046872">
    <property type="term" value="F:metal ion binding"/>
    <property type="evidence" value="ECO:0007669"/>
    <property type="project" value="UniProtKB-KW"/>
</dbReference>
<evidence type="ECO:0000256" key="3">
    <source>
        <dbReference type="ARBA" id="ARBA00023004"/>
    </source>
</evidence>
<protein>
    <submittedName>
        <fullName evidence="5">Hemerythrin</fullName>
    </submittedName>
</protein>
<keyword evidence="2" id="KW-0479">Metal-binding</keyword>
<feature type="domain" description="Hemerythrin-like" evidence="4">
    <location>
        <begin position="12"/>
        <end position="128"/>
    </location>
</feature>
<dbReference type="NCBIfam" id="NF033749">
    <property type="entry name" value="bact_hemeryth"/>
    <property type="match status" value="1"/>
</dbReference>
<evidence type="ECO:0000313" key="5">
    <source>
        <dbReference type="EMBL" id="TCL59241.1"/>
    </source>
</evidence>
<dbReference type="SUPFAM" id="SSF47188">
    <property type="entry name" value="Hemerythrin-like"/>
    <property type="match status" value="1"/>
</dbReference>
<dbReference type="InterPro" id="IPR012827">
    <property type="entry name" value="Hemerythrin_metal-bd"/>
</dbReference>